<proteinExistence type="predicted"/>
<gene>
    <name evidence="1" type="ORF">L6452_32850</name>
</gene>
<name>A0ACB8Z653_ARCLA</name>
<sequence length="146" mass="16556">MGSFRNTIEDPFDIDDFELSEDSDRTLSNISLMKQAIESNFPPRSNDFRGKMGTKNSGGIPIFMRLAKESAMGSFRNTIEDPFDIDDFELSEDSDRTLSNISLMKQTGDLQKNQPWEALETPLKTHLTLMILSSVKTVIEPYQTSH</sequence>
<evidence type="ECO:0000313" key="2">
    <source>
        <dbReference type="Proteomes" id="UP001055879"/>
    </source>
</evidence>
<comment type="caution">
    <text evidence="1">The sequence shown here is derived from an EMBL/GenBank/DDBJ whole genome shotgun (WGS) entry which is preliminary data.</text>
</comment>
<evidence type="ECO:0000313" key="1">
    <source>
        <dbReference type="EMBL" id="KAI3693023.1"/>
    </source>
</evidence>
<dbReference type="EMBL" id="CM042057">
    <property type="protein sequence ID" value="KAI3693023.1"/>
    <property type="molecule type" value="Genomic_DNA"/>
</dbReference>
<keyword evidence="2" id="KW-1185">Reference proteome</keyword>
<dbReference type="Proteomes" id="UP001055879">
    <property type="component" value="Linkage Group LG11"/>
</dbReference>
<reference evidence="1 2" key="2">
    <citation type="journal article" date="2022" name="Mol. Ecol. Resour.">
        <title>The genomes of chicory, endive, great burdock and yacon provide insights into Asteraceae paleo-polyploidization history and plant inulin production.</title>
        <authorList>
            <person name="Fan W."/>
            <person name="Wang S."/>
            <person name="Wang H."/>
            <person name="Wang A."/>
            <person name="Jiang F."/>
            <person name="Liu H."/>
            <person name="Zhao H."/>
            <person name="Xu D."/>
            <person name="Zhang Y."/>
        </authorList>
    </citation>
    <scope>NUCLEOTIDE SEQUENCE [LARGE SCALE GENOMIC DNA]</scope>
    <source>
        <strain evidence="2">cv. Niubang</strain>
    </source>
</reference>
<organism evidence="1 2">
    <name type="scientific">Arctium lappa</name>
    <name type="common">Greater burdock</name>
    <name type="synonym">Lappa major</name>
    <dbReference type="NCBI Taxonomy" id="4217"/>
    <lineage>
        <taxon>Eukaryota</taxon>
        <taxon>Viridiplantae</taxon>
        <taxon>Streptophyta</taxon>
        <taxon>Embryophyta</taxon>
        <taxon>Tracheophyta</taxon>
        <taxon>Spermatophyta</taxon>
        <taxon>Magnoliopsida</taxon>
        <taxon>eudicotyledons</taxon>
        <taxon>Gunneridae</taxon>
        <taxon>Pentapetalae</taxon>
        <taxon>asterids</taxon>
        <taxon>campanulids</taxon>
        <taxon>Asterales</taxon>
        <taxon>Asteraceae</taxon>
        <taxon>Carduoideae</taxon>
        <taxon>Cardueae</taxon>
        <taxon>Arctiinae</taxon>
        <taxon>Arctium</taxon>
    </lineage>
</organism>
<protein>
    <submittedName>
        <fullName evidence="1">Uncharacterized protein</fullName>
    </submittedName>
</protein>
<reference evidence="2" key="1">
    <citation type="journal article" date="2022" name="Mol. Ecol. Resour.">
        <title>The genomes of chicory, endive, great burdock and yacon provide insights into Asteraceae palaeo-polyploidization history and plant inulin production.</title>
        <authorList>
            <person name="Fan W."/>
            <person name="Wang S."/>
            <person name="Wang H."/>
            <person name="Wang A."/>
            <person name="Jiang F."/>
            <person name="Liu H."/>
            <person name="Zhao H."/>
            <person name="Xu D."/>
            <person name="Zhang Y."/>
        </authorList>
    </citation>
    <scope>NUCLEOTIDE SEQUENCE [LARGE SCALE GENOMIC DNA]</scope>
    <source>
        <strain evidence="2">cv. Niubang</strain>
    </source>
</reference>
<accession>A0ACB8Z653</accession>